<name>A0AB34J1R0_PRYPA</name>
<sequence>MEAAATAAAMVGEAMVVQMEVQTVEGLEVVVKAAGMEEGEEAAANAAVVARAGLMAEGRMAEGSMAEGRMAEGSMTVVLMAVGKRGAGSMGEGSTGAGSMGEGSTGAGWMGVEMTEVGSMGVGPMGVEPLEVGTLGVEPLEAGLMEVVSMGLGAMEMGAWEAGEGTQEKGLPAAERQVTEVRAEGRPGMGLLVVWRAGATKELKVGKKGAAVKEEGMLVGGKEVPELPNPRV</sequence>
<dbReference type="AlphaFoldDB" id="A0AB34J1R0"/>
<reference evidence="2 3" key="1">
    <citation type="journal article" date="2024" name="Science">
        <title>Giant polyketide synthase enzymes in the biosynthesis of giant marine polyether toxins.</title>
        <authorList>
            <person name="Fallon T.R."/>
            <person name="Shende V.V."/>
            <person name="Wierzbicki I.H."/>
            <person name="Pendleton A.L."/>
            <person name="Watervoot N.F."/>
            <person name="Auber R.P."/>
            <person name="Gonzalez D.J."/>
            <person name="Wisecaver J.H."/>
            <person name="Moore B.S."/>
        </authorList>
    </citation>
    <scope>NUCLEOTIDE SEQUENCE [LARGE SCALE GENOMIC DNA]</scope>
    <source>
        <strain evidence="2 3">12B1</strain>
    </source>
</reference>
<dbReference type="Proteomes" id="UP001515480">
    <property type="component" value="Unassembled WGS sequence"/>
</dbReference>
<feature type="region of interest" description="Disordered" evidence="1">
    <location>
        <begin position="89"/>
        <end position="109"/>
    </location>
</feature>
<accession>A0AB34J1R0</accession>
<comment type="caution">
    <text evidence="2">The sequence shown here is derived from an EMBL/GenBank/DDBJ whole genome shotgun (WGS) entry which is preliminary data.</text>
</comment>
<evidence type="ECO:0000313" key="2">
    <source>
        <dbReference type="EMBL" id="KAL1511322.1"/>
    </source>
</evidence>
<dbReference type="EMBL" id="JBGBPQ010000014">
    <property type="protein sequence ID" value="KAL1511322.1"/>
    <property type="molecule type" value="Genomic_DNA"/>
</dbReference>
<proteinExistence type="predicted"/>
<organism evidence="2 3">
    <name type="scientific">Prymnesium parvum</name>
    <name type="common">Toxic golden alga</name>
    <dbReference type="NCBI Taxonomy" id="97485"/>
    <lineage>
        <taxon>Eukaryota</taxon>
        <taxon>Haptista</taxon>
        <taxon>Haptophyta</taxon>
        <taxon>Prymnesiophyceae</taxon>
        <taxon>Prymnesiales</taxon>
        <taxon>Prymnesiaceae</taxon>
        <taxon>Prymnesium</taxon>
    </lineage>
</organism>
<protein>
    <submittedName>
        <fullName evidence="2">Uncharacterized protein</fullName>
    </submittedName>
</protein>
<keyword evidence="3" id="KW-1185">Reference proteome</keyword>
<gene>
    <name evidence="2" type="ORF">AB1Y20_006127</name>
</gene>
<evidence type="ECO:0000313" key="3">
    <source>
        <dbReference type="Proteomes" id="UP001515480"/>
    </source>
</evidence>
<evidence type="ECO:0000256" key="1">
    <source>
        <dbReference type="SAM" id="MobiDB-lite"/>
    </source>
</evidence>